<dbReference type="InterPro" id="IPR008954">
    <property type="entry name" value="Moesin_tail_sf"/>
</dbReference>
<evidence type="ECO:0000259" key="2">
    <source>
        <dbReference type="Pfam" id="PF00769"/>
    </source>
</evidence>
<proteinExistence type="predicted"/>
<feature type="domain" description="Ezrin/radixin/moesin C-terminal" evidence="2">
    <location>
        <begin position="43"/>
        <end position="118"/>
    </location>
</feature>
<dbReference type="InterPro" id="IPR011259">
    <property type="entry name" value="ERM_C_dom"/>
</dbReference>
<dbReference type="Gene3D" id="6.10.360.10">
    <property type="match status" value="1"/>
</dbReference>
<feature type="compositionally biased region" description="Pro residues" evidence="1">
    <location>
        <begin position="1"/>
        <end position="14"/>
    </location>
</feature>
<organism evidence="3 4">
    <name type="scientific">Ilyodon furcidens</name>
    <name type="common">goldbreast splitfin</name>
    <dbReference type="NCBI Taxonomy" id="33524"/>
    <lineage>
        <taxon>Eukaryota</taxon>
        <taxon>Metazoa</taxon>
        <taxon>Chordata</taxon>
        <taxon>Craniata</taxon>
        <taxon>Vertebrata</taxon>
        <taxon>Euteleostomi</taxon>
        <taxon>Actinopterygii</taxon>
        <taxon>Neopterygii</taxon>
        <taxon>Teleostei</taxon>
        <taxon>Neoteleostei</taxon>
        <taxon>Acanthomorphata</taxon>
        <taxon>Ovalentaria</taxon>
        <taxon>Atherinomorphae</taxon>
        <taxon>Cyprinodontiformes</taxon>
        <taxon>Goodeidae</taxon>
        <taxon>Ilyodon</taxon>
    </lineage>
</organism>
<evidence type="ECO:0000313" key="4">
    <source>
        <dbReference type="Proteomes" id="UP001482620"/>
    </source>
</evidence>
<feature type="compositionally biased region" description="Basic and acidic residues" evidence="1">
    <location>
        <begin position="39"/>
        <end position="60"/>
    </location>
</feature>
<protein>
    <recommendedName>
        <fullName evidence="2">Ezrin/radixin/moesin C-terminal domain-containing protein</fullName>
    </recommendedName>
</protein>
<dbReference type="EMBL" id="JAHRIQ010105805">
    <property type="protein sequence ID" value="MEQ2255709.1"/>
    <property type="molecule type" value="Genomic_DNA"/>
</dbReference>
<dbReference type="Pfam" id="PF00769">
    <property type="entry name" value="ERM_C"/>
    <property type="match status" value="1"/>
</dbReference>
<dbReference type="SUPFAM" id="SSF48678">
    <property type="entry name" value="Moesin tail domain"/>
    <property type="match status" value="1"/>
</dbReference>
<reference evidence="3 4" key="1">
    <citation type="submission" date="2021-06" db="EMBL/GenBank/DDBJ databases">
        <authorList>
            <person name="Palmer J.M."/>
        </authorList>
    </citation>
    <scope>NUCLEOTIDE SEQUENCE [LARGE SCALE GENOMIC DNA]</scope>
    <source>
        <strain evidence="4">if_2019</strain>
        <tissue evidence="3">Muscle</tissue>
    </source>
</reference>
<accession>A0ABV0VEK3</accession>
<dbReference type="PANTHER" id="PTHR23281">
    <property type="entry name" value="MERLIN/MOESIN/EZRIN/RADIXIN"/>
    <property type="match status" value="1"/>
</dbReference>
<evidence type="ECO:0000256" key="1">
    <source>
        <dbReference type="SAM" id="MobiDB-lite"/>
    </source>
</evidence>
<keyword evidence="4" id="KW-1185">Reference proteome</keyword>
<dbReference type="Proteomes" id="UP001482620">
    <property type="component" value="Unassembled WGS sequence"/>
</dbReference>
<name>A0ABV0VEK3_9TELE</name>
<sequence>MVMTVPPPPPPPPTYNHLDDNSDSEDNNSMHSTDLQVSDFHDHREEEERLTEVEKNERVQKQLKALTSELAHARDESKNTQNDLLHSENVRAGRDKYKTLRQIRQGNTKQRIDEFEAL</sequence>
<dbReference type="InterPro" id="IPR011174">
    <property type="entry name" value="ERM"/>
</dbReference>
<feature type="region of interest" description="Disordered" evidence="1">
    <location>
        <begin position="1"/>
        <end position="118"/>
    </location>
</feature>
<feature type="compositionally biased region" description="Basic and acidic residues" evidence="1">
    <location>
        <begin position="85"/>
        <end position="98"/>
    </location>
</feature>
<comment type="caution">
    <text evidence="3">The sequence shown here is derived from an EMBL/GenBank/DDBJ whole genome shotgun (WGS) entry which is preliminary data.</text>
</comment>
<evidence type="ECO:0000313" key="3">
    <source>
        <dbReference type="EMBL" id="MEQ2255709.1"/>
    </source>
</evidence>
<gene>
    <name evidence="3" type="ORF">ILYODFUR_016724</name>
</gene>